<dbReference type="InterPro" id="IPR019617">
    <property type="entry name" value="DUF2489"/>
</dbReference>
<evidence type="ECO:0000313" key="4">
    <source>
        <dbReference type="Proteomes" id="UP000019276"/>
    </source>
</evidence>
<keyword evidence="4" id="KW-1185">Reference proteome</keyword>
<proteinExistence type="predicted"/>
<dbReference type="PATRIC" id="fig|1328313.3.peg.1334"/>
<dbReference type="Pfam" id="PF10675">
    <property type="entry name" value="DUF2489"/>
    <property type="match status" value="1"/>
</dbReference>
<accession>W7QG74</accession>
<dbReference type="STRING" id="1328313.DS2_06506"/>
<dbReference type="RefSeq" id="WP_035013862.1">
    <property type="nucleotide sequence ID" value="NZ_ARZY01000008.1"/>
</dbReference>
<dbReference type="Proteomes" id="UP000019276">
    <property type="component" value="Unassembled WGS sequence"/>
</dbReference>
<keyword evidence="1" id="KW-0175">Coiled coil</keyword>
<evidence type="ECO:0000256" key="1">
    <source>
        <dbReference type="SAM" id="Coils"/>
    </source>
</evidence>
<dbReference type="OrthoDB" id="5293867at2"/>
<gene>
    <name evidence="3" type="ORF">DS2_06506</name>
</gene>
<comment type="caution">
    <text evidence="3">The sequence shown here is derived from an EMBL/GenBank/DDBJ whole genome shotgun (WGS) entry which is preliminary data.</text>
</comment>
<dbReference type="EMBL" id="ARZY01000008">
    <property type="protein sequence ID" value="EWH10921.1"/>
    <property type="molecule type" value="Genomic_DNA"/>
</dbReference>
<organism evidence="3 4">
    <name type="scientific">Catenovulum agarivorans DS-2</name>
    <dbReference type="NCBI Taxonomy" id="1328313"/>
    <lineage>
        <taxon>Bacteria</taxon>
        <taxon>Pseudomonadati</taxon>
        <taxon>Pseudomonadota</taxon>
        <taxon>Gammaproteobacteria</taxon>
        <taxon>Alteromonadales</taxon>
        <taxon>Alteromonadaceae</taxon>
        <taxon>Catenovulum</taxon>
    </lineage>
</organism>
<dbReference type="eggNOG" id="ENOG50332QM">
    <property type="taxonomic scope" value="Bacteria"/>
</dbReference>
<feature type="coiled-coil region" evidence="1">
    <location>
        <begin position="23"/>
        <end position="50"/>
    </location>
</feature>
<feature type="domain" description="DUF2489" evidence="2">
    <location>
        <begin position="17"/>
        <end position="146"/>
    </location>
</feature>
<dbReference type="AlphaFoldDB" id="W7QG74"/>
<protein>
    <recommendedName>
        <fullName evidence="2">DUF2489 domain-containing protein</fullName>
    </recommendedName>
</protein>
<name>W7QG74_9ALTE</name>
<evidence type="ECO:0000313" key="3">
    <source>
        <dbReference type="EMBL" id="EWH10921.1"/>
    </source>
</evidence>
<sequence length="155" mass="17855">MSILAIIIITVALLILAGLSFYAGELLMQLKQQKQQIEQQREQKKQARDNNLIESIQTISHAMESEQCEVSEGALRLAVLFDHLSDAQQVDYVKKYPAIHALNDKIKHFAILEERKKLAKKERMRQDFQRMKAEAEFKDLVIAEAIELKTFSLSK</sequence>
<reference evidence="3 4" key="1">
    <citation type="journal article" date="2014" name="Genome Announc.">
        <title>Draft Genome Sequence of the Agar-Degrading Bacterium Catenovulum sp. Strain DS-2, Isolated from Intestines of Haliotis diversicolor.</title>
        <authorList>
            <person name="Shan D."/>
            <person name="Li X."/>
            <person name="Gu Z."/>
            <person name="Wei G."/>
            <person name="Gao Z."/>
            <person name="Shao Z."/>
        </authorList>
    </citation>
    <scope>NUCLEOTIDE SEQUENCE [LARGE SCALE GENOMIC DNA]</scope>
    <source>
        <strain evidence="3 4">DS-2</strain>
    </source>
</reference>
<evidence type="ECO:0000259" key="2">
    <source>
        <dbReference type="Pfam" id="PF10675"/>
    </source>
</evidence>